<dbReference type="SUPFAM" id="SSF49899">
    <property type="entry name" value="Concanavalin A-like lectins/glucanases"/>
    <property type="match status" value="1"/>
</dbReference>
<comment type="subcellular location">
    <subcellularLocation>
        <location evidence="9">Cytoplasm</location>
    </subcellularLocation>
</comment>
<evidence type="ECO:0000256" key="9">
    <source>
        <dbReference type="RuleBase" id="RU365015"/>
    </source>
</evidence>
<comment type="pathway">
    <text evidence="1 9">Glycan biosynthesis; sucrose metabolism.</text>
</comment>
<evidence type="ECO:0000313" key="13">
    <source>
        <dbReference type="Proteomes" id="UP000003011"/>
    </source>
</evidence>
<accession>G5GFY9</accession>
<evidence type="ECO:0000259" key="11">
    <source>
        <dbReference type="Pfam" id="PF08244"/>
    </source>
</evidence>
<dbReference type="InterPro" id="IPR013189">
    <property type="entry name" value="Glyco_hydro_32_C"/>
</dbReference>
<dbReference type="InterPro" id="IPR018053">
    <property type="entry name" value="Glyco_hydro_32_AS"/>
</dbReference>
<dbReference type="SUPFAM" id="SSF75005">
    <property type="entry name" value="Arabinanase/levansucrase/invertase"/>
    <property type="match status" value="1"/>
</dbReference>
<dbReference type="EC" id="3.2.1.26" evidence="3 8"/>
<dbReference type="PANTHER" id="PTHR43101">
    <property type="entry name" value="BETA-FRUCTOSIDASE"/>
    <property type="match status" value="1"/>
</dbReference>
<dbReference type="InterPro" id="IPR051214">
    <property type="entry name" value="GH32_Enzymes"/>
</dbReference>
<dbReference type="SMART" id="SM00640">
    <property type="entry name" value="Glyco_32"/>
    <property type="match status" value="1"/>
</dbReference>
<dbReference type="Pfam" id="PF00251">
    <property type="entry name" value="Glyco_hydro_32N"/>
    <property type="match status" value="1"/>
</dbReference>
<dbReference type="EMBL" id="ACZL01000009">
    <property type="protein sequence ID" value="EHI56413.1"/>
    <property type="molecule type" value="Genomic_DNA"/>
</dbReference>
<proteinExistence type="inferred from homology"/>
<comment type="catalytic activity">
    <reaction evidence="8">
        <text>Hydrolysis of terminal non-reducing beta-D-fructofuranoside residues in beta-D-fructofuranosides.</text>
        <dbReference type="EC" id="3.2.1.26"/>
    </reaction>
</comment>
<evidence type="ECO:0000256" key="1">
    <source>
        <dbReference type="ARBA" id="ARBA00004914"/>
    </source>
</evidence>
<dbReference type="OrthoDB" id="9759709at2"/>
<comment type="caution">
    <text evidence="12">The sequence shown here is derived from an EMBL/GenBank/DDBJ whole genome shotgun (WGS) entry which is preliminary data.</text>
</comment>
<keyword evidence="13" id="KW-1185">Reference proteome</keyword>
<dbReference type="Gene3D" id="2.60.120.560">
    <property type="entry name" value="Exo-inulinase, domain 1"/>
    <property type="match status" value="1"/>
</dbReference>
<dbReference type="InterPro" id="IPR001362">
    <property type="entry name" value="Glyco_hydro_32"/>
</dbReference>
<comment type="similarity">
    <text evidence="2 8">Belongs to the glycosyl hydrolase 32 family.</text>
</comment>
<feature type="domain" description="Glycosyl hydrolase family 32 C-terminal" evidence="11">
    <location>
        <begin position="346"/>
        <end position="445"/>
    </location>
</feature>
<evidence type="ECO:0000256" key="6">
    <source>
        <dbReference type="ARBA" id="ARBA00023295"/>
    </source>
</evidence>
<dbReference type="InterPro" id="IPR023296">
    <property type="entry name" value="Glyco_hydro_beta-prop_sf"/>
</dbReference>
<evidence type="ECO:0000256" key="5">
    <source>
        <dbReference type="ARBA" id="ARBA00022801"/>
    </source>
</evidence>
<dbReference type="Pfam" id="PF08244">
    <property type="entry name" value="Glyco_hydro_32C"/>
    <property type="match status" value="1"/>
</dbReference>
<evidence type="ECO:0000256" key="4">
    <source>
        <dbReference type="ARBA" id="ARBA00019623"/>
    </source>
</evidence>
<dbReference type="NCBIfam" id="TIGR01322">
    <property type="entry name" value="scrB_fam"/>
    <property type="match status" value="1"/>
</dbReference>
<evidence type="ECO:0000256" key="3">
    <source>
        <dbReference type="ARBA" id="ARBA00012758"/>
    </source>
</evidence>
<feature type="domain" description="Glycosyl hydrolase family 32 N-terminal" evidence="10">
    <location>
        <begin position="16"/>
        <end position="322"/>
    </location>
</feature>
<organism evidence="12 13">
    <name type="scientific">Johnsonella ignava ATCC 51276</name>
    <dbReference type="NCBI Taxonomy" id="679200"/>
    <lineage>
        <taxon>Bacteria</taxon>
        <taxon>Bacillati</taxon>
        <taxon>Bacillota</taxon>
        <taxon>Clostridia</taxon>
        <taxon>Lachnospirales</taxon>
        <taxon>Lachnospiraceae</taxon>
        <taxon>Johnsonella</taxon>
    </lineage>
</organism>
<reference evidence="12 13" key="1">
    <citation type="submission" date="2011-08" db="EMBL/GenBank/DDBJ databases">
        <title>The Genome Sequence of Johnsonella ignava ATCC 51276.</title>
        <authorList>
            <consortium name="The Broad Institute Genome Sequencing Platform"/>
            <person name="Earl A."/>
            <person name="Ward D."/>
            <person name="Feldgarden M."/>
            <person name="Gevers D."/>
            <person name="Izard J."/>
            <person name="Blanton J.M."/>
            <person name="Baranova O.V."/>
            <person name="Dewhirst F.E."/>
            <person name="Young S.K."/>
            <person name="Zeng Q."/>
            <person name="Gargeya S."/>
            <person name="Fitzgerald M."/>
            <person name="Haas B."/>
            <person name="Abouelleil A."/>
            <person name="Alvarado L."/>
            <person name="Arachchi H.M."/>
            <person name="Berlin A."/>
            <person name="Brown A."/>
            <person name="Chapman S.B."/>
            <person name="Chen Z."/>
            <person name="Dunbar C."/>
            <person name="Freedman E."/>
            <person name="Gearin G."/>
            <person name="Gellesch M."/>
            <person name="Goldberg J."/>
            <person name="Griggs A."/>
            <person name="Gujja S."/>
            <person name="Heiman D."/>
            <person name="Howarth C."/>
            <person name="Larson L."/>
            <person name="Lui A."/>
            <person name="MacDonald P.J.P."/>
            <person name="Montmayeur A."/>
            <person name="Murphy C."/>
            <person name="Neiman D."/>
            <person name="Pearson M."/>
            <person name="Priest M."/>
            <person name="Roberts A."/>
            <person name="Saif S."/>
            <person name="Shea T."/>
            <person name="Shenoy N."/>
            <person name="Sisk P."/>
            <person name="Stolte C."/>
            <person name="Sykes S."/>
            <person name="Wortman J."/>
            <person name="Nusbaum C."/>
            <person name="Birren B."/>
        </authorList>
    </citation>
    <scope>NUCLEOTIDE SEQUENCE [LARGE SCALE GENOMIC DNA]</scope>
    <source>
        <strain evidence="12 13">ATCC 51276</strain>
    </source>
</reference>
<evidence type="ECO:0000256" key="2">
    <source>
        <dbReference type="ARBA" id="ARBA00009902"/>
    </source>
</evidence>
<evidence type="ECO:0000256" key="8">
    <source>
        <dbReference type="RuleBase" id="RU362110"/>
    </source>
</evidence>
<dbReference type="GO" id="GO:0005737">
    <property type="term" value="C:cytoplasm"/>
    <property type="evidence" value="ECO:0007669"/>
    <property type="project" value="UniProtKB-SubCell"/>
</dbReference>
<dbReference type="PROSITE" id="PS00609">
    <property type="entry name" value="GLYCOSYL_HYDROL_F32"/>
    <property type="match status" value="1"/>
</dbReference>
<dbReference type="CDD" id="cd18623">
    <property type="entry name" value="GH32_ScrB-like"/>
    <property type="match status" value="1"/>
</dbReference>
<dbReference type="AlphaFoldDB" id="G5GFY9"/>
<dbReference type="UniPathway" id="UPA00238"/>
<dbReference type="GO" id="GO:0004564">
    <property type="term" value="F:beta-fructofuranosidase activity"/>
    <property type="evidence" value="ECO:0007669"/>
    <property type="project" value="UniProtKB-EC"/>
</dbReference>
<dbReference type="STRING" id="679200.HMPREF9333_00478"/>
<dbReference type="Proteomes" id="UP000003011">
    <property type="component" value="Unassembled WGS sequence"/>
</dbReference>
<comment type="function">
    <text evidence="9">Enables the bacterium to metabolize sucrose as a sole carbon source.</text>
</comment>
<keyword evidence="5 8" id="KW-0378">Hydrolase</keyword>
<dbReference type="eggNOG" id="COG1621">
    <property type="taxonomic scope" value="Bacteria"/>
</dbReference>
<evidence type="ECO:0000256" key="7">
    <source>
        <dbReference type="ARBA" id="ARBA00033367"/>
    </source>
</evidence>
<name>G5GFY9_9FIRM</name>
<dbReference type="Gene3D" id="2.115.10.20">
    <property type="entry name" value="Glycosyl hydrolase domain, family 43"/>
    <property type="match status" value="1"/>
</dbReference>
<keyword evidence="6 8" id="KW-0326">Glycosidase</keyword>
<dbReference type="RefSeq" id="WP_005539552.1">
    <property type="nucleotide sequence ID" value="NZ_JH378829.1"/>
</dbReference>
<dbReference type="InterPro" id="IPR006232">
    <property type="entry name" value="Suc6P_hydrolase"/>
</dbReference>
<dbReference type="PANTHER" id="PTHR43101:SF1">
    <property type="entry name" value="BETA-FRUCTOSIDASE"/>
    <property type="match status" value="1"/>
</dbReference>
<dbReference type="PATRIC" id="fig|679200.3.peg.508"/>
<sequence length="461" mass="53303">MKNSVSKCDLWKPGYHIIPPSGWLNDPNGLCFFNGYYHVFYQYVPDSPEGGLKCWGHYRSRDLLNWEECPVMMKPDQPYDRNGVYSGSALIENDKMYLFYTGNVKHKGDYDYINSGREHNTVMAVSTDGMKIDKKLPLLYNRDYPEGLTCHVRDPKVFKYDGKYYMVIGARTKQNRGQVLVYESEDLSSWKFINTLSTKEQFGYMWECPDLFELGGSFILAVSPQGLKSERHRYQNVYSSGYFIINGDFRGRCTLGNYTEFDSGFDFYAPQTFEHDGRRLMLAWMGMPDAQYTNPTVKYGWQHCMSMFRELNLKHGRIVQVPAREYKKLRKGHKVLRSEGMLSFETENPCLEINISDIDIGNNAGFGISIFDTLELIYDVPSGEFVLIHTDKNKSAYGRTKRVLPLQKNELKKIDIFLDASCAEIFVNDTSGVLSTRYYPENYKEINCKGSFNIEIYEISG</sequence>
<protein>
    <recommendedName>
        <fullName evidence="4 8">Sucrose-6-phosphate hydrolase</fullName>
        <ecNumber evidence="3 8">3.2.1.26</ecNumber>
    </recommendedName>
    <alternativeName>
        <fullName evidence="7 9">Invertase</fullName>
    </alternativeName>
</protein>
<gene>
    <name evidence="12" type="ORF">HMPREF9333_00478</name>
</gene>
<dbReference type="InterPro" id="IPR013320">
    <property type="entry name" value="ConA-like_dom_sf"/>
</dbReference>
<evidence type="ECO:0000313" key="12">
    <source>
        <dbReference type="EMBL" id="EHI56413.1"/>
    </source>
</evidence>
<dbReference type="GO" id="GO:0005985">
    <property type="term" value="P:sucrose metabolic process"/>
    <property type="evidence" value="ECO:0007669"/>
    <property type="project" value="UniProtKB-UniPathway"/>
</dbReference>
<evidence type="ECO:0000259" key="10">
    <source>
        <dbReference type="Pfam" id="PF00251"/>
    </source>
</evidence>
<dbReference type="HOGENOM" id="CLU_001528_7_1_9"/>
<keyword evidence="9" id="KW-0963">Cytoplasm</keyword>
<keyword evidence="9" id="KW-0119">Carbohydrate metabolism</keyword>
<dbReference type="InterPro" id="IPR013148">
    <property type="entry name" value="Glyco_hydro_32_N"/>
</dbReference>